<sequence length="97" mass="10597">MQLVVNHNQSLLDLVIQENGNVATAFELALLNGISLTDPLIPGQELNFVKSILADDEIVSYFKNKKVKIATGFQNNETLLPQLGIGQMAIGSTFIVR</sequence>
<protein>
    <recommendedName>
        <fullName evidence="3">LysM domain-containing protein</fullName>
    </recommendedName>
</protein>
<keyword evidence="2" id="KW-1185">Reference proteome</keyword>
<organism evidence="1 2">
    <name type="scientific">Flavobacterium soyangense</name>
    <dbReference type="NCBI Taxonomy" id="2023265"/>
    <lineage>
        <taxon>Bacteria</taxon>
        <taxon>Pseudomonadati</taxon>
        <taxon>Bacteroidota</taxon>
        <taxon>Flavobacteriia</taxon>
        <taxon>Flavobacteriales</taxon>
        <taxon>Flavobacteriaceae</taxon>
        <taxon>Flavobacterium</taxon>
    </lineage>
</organism>
<comment type="caution">
    <text evidence="1">The sequence shown here is derived from an EMBL/GenBank/DDBJ whole genome shotgun (WGS) entry which is preliminary data.</text>
</comment>
<evidence type="ECO:0008006" key="3">
    <source>
        <dbReference type="Google" id="ProtNLM"/>
    </source>
</evidence>
<gene>
    <name evidence="1" type="ORF">IR213_02820</name>
</gene>
<dbReference type="AlphaFoldDB" id="A0A930UBW3"/>
<evidence type="ECO:0000313" key="2">
    <source>
        <dbReference type="Proteomes" id="UP000646211"/>
    </source>
</evidence>
<proteinExistence type="predicted"/>
<dbReference type="RefSeq" id="WP_194310797.1">
    <property type="nucleotide sequence ID" value="NZ_JADHEC010000004.1"/>
</dbReference>
<dbReference type="Proteomes" id="UP000646211">
    <property type="component" value="Unassembled WGS sequence"/>
</dbReference>
<reference evidence="1" key="1">
    <citation type="submission" date="2020-11" db="EMBL/GenBank/DDBJ databases">
        <title>Genome of Flavobacterium soyangense.</title>
        <authorList>
            <person name="Liu Q."/>
            <person name="Xin Y.-H."/>
        </authorList>
    </citation>
    <scope>NUCLEOTIDE SEQUENCE</scope>
    <source>
        <strain evidence="1">CGMCC 1.13493</strain>
    </source>
</reference>
<name>A0A930UBW3_9FLAO</name>
<dbReference type="EMBL" id="JADHEC010000004">
    <property type="protein sequence ID" value="MBF2707530.1"/>
    <property type="molecule type" value="Genomic_DNA"/>
</dbReference>
<accession>A0A930UBW3</accession>
<evidence type="ECO:0000313" key="1">
    <source>
        <dbReference type="EMBL" id="MBF2707530.1"/>
    </source>
</evidence>